<dbReference type="Proteomes" id="UP001597294">
    <property type="component" value="Unassembled WGS sequence"/>
</dbReference>
<keyword evidence="3" id="KW-1185">Reference proteome</keyword>
<dbReference type="SUPFAM" id="SSF46565">
    <property type="entry name" value="Chaperone J-domain"/>
    <property type="match status" value="1"/>
</dbReference>
<reference evidence="3" key="1">
    <citation type="journal article" date="2019" name="Int. J. Syst. Evol. Microbiol.">
        <title>The Global Catalogue of Microorganisms (GCM) 10K type strain sequencing project: providing services to taxonomists for standard genome sequencing and annotation.</title>
        <authorList>
            <consortium name="The Broad Institute Genomics Platform"/>
            <consortium name="The Broad Institute Genome Sequencing Center for Infectious Disease"/>
            <person name="Wu L."/>
            <person name="Ma J."/>
        </authorList>
    </citation>
    <scope>NUCLEOTIDE SEQUENCE [LARGE SCALE GENOMIC DNA]</scope>
    <source>
        <strain evidence="3">CGMCC 4.7192</strain>
    </source>
</reference>
<dbReference type="CDD" id="cd06257">
    <property type="entry name" value="DnaJ"/>
    <property type="match status" value="1"/>
</dbReference>
<evidence type="ECO:0000313" key="3">
    <source>
        <dbReference type="Proteomes" id="UP001597294"/>
    </source>
</evidence>
<dbReference type="PROSITE" id="PS50076">
    <property type="entry name" value="DNAJ_2"/>
    <property type="match status" value="1"/>
</dbReference>
<dbReference type="InterPro" id="IPR036869">
    <property type="entry name" value="J_dom_sf"/>
</dbReference>
<dbReference type="Gene3D" id="1.10.287.110">
    <property type="entry name" value="DnaJ domain"/>
    <property type="match status" value="1"/>
</dbReference>
<evidence type="ECO:0000259" key="1">
    <source>
        <dbReference type="PROSITE" id="PS50076"/>
    </source>
</evidence>
<organism evidence="2 3">
    <name type="scientific">Kiloniella antarctica</name>
    <dbReference type="NCBI Taxonomy" id="1550907"/>
    <lineage>
        <taxon>Bacteria</taxon>
        <taxon>Pseudomonadati</taxon>
        <taxon>Pseudomonadota</taxon>
        <taxon>Alphaproteobacteria</taxon>
        <taxon>Rhodospirillales</taxon>
        <taxon>Kiloniellaceae</taxon>
        <taxon>Kiloniella</taxon>
    </lineage>
</organism>
<dbReference type="SMART" id="SM00271">
    <property type="entry name" value="DnaJ"/>
    <property type="match status" value="1"/>
</dbReference>
<name>A0ABW5BM18_9PROT</name>
<proteinExistence type="predicted"/>
<protein>
    <submittedName>
        <fullName evidence="2">J domain-containing protein</fullName>
    </submittedName>
</protein>
<feature type="domain" description="J" evidence="1">
    <location>
        <begin position="132"/>
        <end position="198"/>
    </location>
</feature>
<dbReference type="EMBL" id="JBHUII010000008">
    <property type="protein sequence ID" value="MFD2206917.1"/>
    <property type="molecule type" value="Genomic_DNA"/>
</dbReference>
<evidence type="ECO:0000313" key="2">
    <source>
        <dbReference type="EMBL" id="MFD2206917.1"/>
    </source>
</evidence>
<comment type="caution">
    <text evidence="2">The sequence shown here is derived from an EMBL/GenBank/DDBJ whole genome shotgun (WGS) entry which is preliminary data.</text>
</comment>
<accession>A0ABW5BM18</accession>
<dbReference type="Pfam" id="PF00226">
    <property type="entry name" value="DnaJ"/>
    <property type="match status" value="1"/>
</dbReference>
<sequence>MNKKQHAPHLETPWDHTEKQNCCDVKGCPESGEFRAPKSRTKLNNYYWFCLKHVREYNATWNYCKDMGIEEVDNLRRNDAVWGKPTWPLNGSKPSSYAYRMDELGKAWRSFAGTDETQAKKAQKYIPEPERQAIHDLGLQSLESWKDIKKSYLKLVKELHPDTNGGLKSAEDQLKKVNLAYSLLKKSIFVKETLQETGLTP</sequence>
<gene>
    <name evidence="2" type="ORF">ACFSKO_14910</name>
</gene>
<dbReference type="InterPro" id="IPR001623">
    <property type="entry name" value="DnaJ_domain"/>
</dbReference>
<dbReference type="PRINTS" id="PR00625">
    <property type="entry name" value="JDOMAIN"/>
</dbReference>
<dbReference type="RefSeq" id="WP_380253028.1">
    <property type="nucleotide sequence ID" value="NZ_JBHUII010000008.1"/>
</dbReference>